<dbReference type="PANTHER" id="PTHR37049:SF4">
    <property type="entry name" value="RHODANESE DOMAIN-CONTAINING PROTEIN"/>
    <property type="match status" value="1"/>
</dbReference>
<dbReference type="PANTHER" id="PTHR37049">
    <property type="entry name" value="PEPTIDASE S41 FAMILY PROTEIN"/>
    <property type="match status" value="1"/>
</dbReference>
<feature type="region of interest" description="Disordered" evidence="1">
    <location>
        <begin position="715"/>
        <end position="797"/>
    </location>
</feature>
<dbReference type="Proteomes" id="UP000053201">
    <property type="component" value="Unassembled WGS sequence"/>
</dbReference>
<dbReference type="SUPFAM" id="SSF52096">
    <property type="entry name" value="ClpP/crotonase"/>
    <property type="match status" value="1"/>
</dbReference>
<name>A0A0L0HUB6_SPIPD</name>
<dbReference type="VEuPathDB" id="FungiDB:SPPG_00409"/>
<sequence length="797" mass="85081">MIKAGIAALVGLAALSVDAAPTPGSDGCAQVAAQMKLTGGWIDHKNVKDCLDSFPLDQRIRTATVDTLRKAVDGQYSFTDMASIASTIDGGKWDLKDIDLLQSLDAFAKKNYQTDREFHDDLNNLFRDLGDAHTGYSSYCYHSAFTFRHPWTYRVLVGKDGKQIVQLGTLVAPNDAIWAAKIKEAIKVDPKELVGSTITAIDGKDPIAWVKAFGDSLIGLSKDSQTRFNQVTSRQGVAADGSITTRVGAASSRSRLPVPEATRKLALRSADGKNTTEIDVPWFAIAAPTLKANFTDSTSFYQNVCIRPQPTGAPTRRDVAAITHNDFINVAEQETVEYSAEQFAGLAVYPNKTDGSYGNGFPKTVKNGMYASFFLVDAETGVAAMPTYSSDGFPDSECIGKLKDPEATANIGTGGPAGACFYVFIMEVYDGIQQLKAQGAKRLILDWTDNGGGWGDLGYFAVATLFPNVKRDVATFRMTPLLKKLMTAAFEKDLNETTPLTMFGPSNFVDPATGLSLTSADLNRLILKTHKETFGKYTSEYSDFVSIVDGGGIADPKRPHNAWNATGIPPPVTPVFPVENVVVLTNGLCGSTCAHSARLIHDEVGVKVFVKGGEAGAKPFSFSSFPGGNVVDIPQLFDDLKRIGLENDALAPQPFLHSVSLWRVNAGVGYSKRKDLPAEYSYAAADCRIDITEETFFPPGAWKVAAELLKTGCGQAKPTPSGTPTTGPVGYPTGMPTGGPVPYPSGTPTDSPIGYPTSTPSGSPVEYPIGTPTGVPVGGAPGSYPIPTPKPKCTRKQ</sequence>
<dbReference type="AlphaFoldDB" id="A0A0L0HUB6"/>
<feature type="chain" id="PRO_5005540092" description="Tail specific protease domain-containing protein" evidence="2">
    <location>
        <begin position="20"/>
        <end position="797"/>
    </location>
</feature>
<dbReference type="InParanoid" id="A0A0L0HUB6"/>
<feature type="compositionally biased region" description="Polar residues" evidence="1">
    <location>
        <begin position="746"/>
        <end position="762"/>
    </location>
</feature>
<evidence type="ECO:0000256" key="1">
    <source>
        <dbReference type="SAM" id="MobiDB-lite"/>
    </source>
</evidence>
<feature type="signal peptide" evidence="2">
    <location>
        <begin position="1"/>
        <end position="19"/>
    </location>
</feature>
<dbReference type="OMA" id="FICIAHW"/>
<dbReference type="InterPro" id="IPR052766">
    <property type="entry name" value="S41A_metabolite_peptidase"/>
</dbReference>
<dbReference type="InterPro" id="IPR029045">
    <property type="entry name" value="ClpP/crotonase-like_dom_sf"/>
</dbReference>
<reference evidence="3 4" key="1">
    <citation type="submission" date="2009-08" db="EMBL/GenBank/DDBJ databases">
        <title>The Genome Sequence of Spizellomyces punctatus strain DAOM BR117.</title>
        <authorList>
            <consortium name="The Broad Institute Genome Sequencing Platform"/>
            <person name="Russ C."/>
            <person name="Cuomo C."/>
            <person name="Shea T."/>
            <person name="Young S.K."/>
            <person name="Zeng Q."/>
            <person name="Koehrsen M."/>
            <person name="Haas B."/>
            <person name="Borodovsky M."/>
            <person name="Guigo R."/>
            <person name="Alvarado L."/>
            <person name="Berlin A."/>
            <person name="Bochicchio J."/>
            <person name="Borenstein D."/>
            <person name="Chapman S."/>
            <person name="Chen Z."/>
            <person name="Engels R."/>
            <person name="Freedman E."/>
            <person name="Gellesch M."/>
            <person name="Goldberg J."/>
            <person name="Griggs A."/>
            <person name="Gujja S."/>
            <person name="Heiman D."/>
            <person name="Hepburn T."/>
            <person name="Howarth C."/>
            <person name="Jen D."/>
            <person name="Larson L."/>
            <person name="Lewis B."/>
            <person name="Mehta T."/>
            <person name="Park D."/>
            <person name="Pearson M."/>
            <person name="Roberts A."/>
            <person name="Saif S."/>
            <person name="Shenoy N."/>
            <person name="Sisk P."/>
            <person name="Stolte C."/>
            <person name="Sykes S."/>
            <person name="Thomson T."/>
            <person name="Walk T."/>
            <person name="White J."/>
            <person name="Yandava C."/>
            <person name="Burger G."/>
            <person name="Gray M.W."/>
            <person name="Holland P.W.H."/>
            <person name="King N."/>
            <person name="Lang F.B.F."/>
            <person name="Roger A.J."/>
            <person name="Ruiz-Trillo I."/>
            <person name="Lander E."/>
            <person name="Nusbaum C."/>
        </authorList>
    </citation>
    <scope>NUCLEOTIDE SEQUENCE [LARGE SCALE GENOMIC DNA]</scope>
    <source>
        <strain evidence="3 4">DAOM BR117</strain>
    </source>
</reference>
<feature type="compositionally biased region" description="Low complexity" evidence="1">
    <location>
        <begin position="718"/>
        <end position="738"/>
    </location>
</feature>
<evidence type="ECO:0008006" key="5">
    <source>
        <dbReference type="Google" id="ProtNLM"/>
    </source>
</evidence>
<organism evidence="3 4">
    <name type="scientific">Spizellomyces punctatus (strain DAOM BR117)</name>
    <dbReference type="NCBI Taxonomy" id="645134"/>
    <lineage>
        <taxon>Eukaryota</taxon>
        <taxon>Fungi</taxon>
        <taxon>Fungi incertae sedis</taxon>
        <taxon>Chytridiomycota</taxon>
        <taxon>Chytridiomycota incertae sedis</taxon>
        <taxon>Chytridiomycetes</taxon>
        <taxon>Spizellomycetales</taxon>
        <taxon>Spizellomycetaceae</taxon>
        <taxon>Spizellomyces</taxon>
    </lineage>
</organism>
<protein>
    <recommendedName>
        <fullName evidence="5">Tail specific protease domain-containing protein</fullName>
    </recommendedName>
</protein>
<gene>
    <name evidence="3" type="ORF">SPPG_00409</name>
</gene>
<dbReference type="GeneID" id="27684138"/>
<dbReference type="OrthoDB" id="2437318at2759"/>
<accession>A0A0L0HUB6</accession>
<evidence type="ECO:0000313" key="3">
    <source>
        <dbReference type="EMBL" id="KND04698.1"/>
    </source>
</evidence>
<dbReference type="EMBL" id="KQ257450">
    <property type="protein sequence ID" value="KND04698.1"/>
    <property type="molecule type" value="Genomic_DNA"/>
</dbReference>
<evidence type="ECO:0000256" key="2">
    <source>
        <dbReference type="SAM" id="SignalP"/>
    </source>
</evidence>
<proteinExistence type="predicted"/>
<evidence type="ECO:0000313" key="4">
    <source>
        <dbReference type="Proteomes" id="UP000053201"/>
    </source>
</evidence>
<dbReference type="STRING" id="645134.A0A0L0HUB6"/>
<keyword evidence="4" id="KW-1185">Reference proteome</keyword>
<dbReference type="RefSeq" id="XP_016612737.1">
    <property type="nucleotide sequence ID" value="XM_016748737.1"/>
</dbReference>
<keyword evidence="2" id="KW-0732">Signal</keyword>